<dbReference type="AlphaFoldDB" id="A0A5C4LBM6"/>
<reference evidence="1 2" key="1">
    <citation type="submission" date="2019-06" db="EMBL/GenBank/DDBJ databases">
        <title>Genome of Methylobacterium sp. 17Sr1-39.</title>
        <authorList>
            <person name="Seo T."/>
        </authorList>
    </citation>
    <scope>NUCLEOTIDE SEQUENCE [LARGE SCALE GENOMIC DNA]</scope>
    <source>
        <strain evidence="1 2">17Sr1-39</strain>
    </source>
</reference>
<accession>A0A5C4LBM6</accession>
<dbReference type="Proteomes" id="UP000305267">
    <property type="component" value="Unassembled WGS sequence"/>
</dbReference>
<dbReference type="RefSeq" id="WP_139038936.1">
    <property type="nucleotide sequence ID" value="NZ_VDDA01000019.1"/>
</dbReference>
<dbReference type="EMBL" id="VDDA01000019">
    <property type="protein sequence ID" value="TNC09032.1"/>
    <property type="molecule type" value="Genomic_DNA"/>
</dbReference>
<name>A0A5C4LBM6_9HYPH</name>
<evidence type="ECO:0000313" key="1">
    <source>
        <dbReference type="EMBL" id="TNC09032.1"/>
    </source>
</evidence>
<proteinExistence type="predicted"/>
<comment type="caution">
    <text evidence="1">The sequence shown here is derived from an EMBL/GenBank/DDBJ whole genome shotgun (WGS) entry which is preliminary data.</text>
</comment>
<keyword evidence="2" id="KW-1185">Reference proteome</keyword>
<dbReference type="OrthoDB" id="9871034at2"/>
<protein>
    <submittedName>
        <fullName evidence="1">Uncharacterized protein</fullName>
    </submittedName>
</protein>
<organism evidence="1 2">
    <name type="scientific">Methylobacterium terricola</name>
    <dbReference type="NCBI Taxonomy" id="2583531"/>
    <lineage>
        <taxon>Bacteria</taxon>
        <taxon>Pseudomonadati</taxon>
        <taxon>Pseudomonadota</taxon>
        <taxon>Alphaproteobacteria</taxon>
        <taxon>Hyphomicrobiales</taxon>
        <taxon>Methylobacteriaceae</taxon>
        <taxon>Methylobacterium</taxon>
    </lineage>
</organism>
<evidence type="ECO:0000313" key="2">
    <source>
        <dbReference type="Proteomes" id="UP000305267"/>
    </source>
</evidence>
<sequence>MSDSKFVSSPLITPERLKGDRQAALSLLPDWAQHGVDLGDDIEAELSKFVVIVHGKGTDPITVELPLISTVILCELTRHGNSIVANPNRHGGEVYVKLSFARHAMDTMPISRIILNATEKKAVRQWAGPGKLDPDYLELAGAGNAKKAARAVAVKHAVELARDAGADAAEYEANLGRLFLMHDELVLKLADY</sequence>
<gene>
    <name evidence="1" type="ORF">FF100_27390</name>
</gene>